<evidence type="ECO:0000313" key="2">
    <source>
        <dbReference type="EMBL" id="PWS29473.1"/>
    </source>
</evidence>
<dbReference type="AlphaFoldDB" id="A0A317EUA9"/>
<dbReference type="Proteomes" id="UP000245379">
    <property type="component" value="Unassembled WGS sequence"/>
</dbReference>
<dbReference type="OrthoDB" id="770094at2"/>
<dbReference type="InterPro" id="IPR012340">
    <property type="entry name" value="NA-bd_OB-fold"/>
</dbReference>
<evidence type="ECO:0000313" key="3">
    <source>
        <dbReference type="Proteomes" id="UP000245379"/>
    </source>
</evidence>
<dbReference type="RefSeq" id="WP_109924897.1">
    <property type="nucleotide sequence ID" value="NZ_QGNZ01000001.1"/>
</dbReference>
<proteinExistence type="predicted"/>
<reference evidence="2 3" key="1">
    <citation type="submission" date="2018-05" db="EMBL/GenBank/DDBJ databases">
        <title>Pedobacter paludis sp. nov., isolated from wetland soil.</title>
        <authorList>
            <person name="Zhang Y."/>
            <person name="Wang G."/>
        </authorList>
    </citation>
    <scope>NUCLEOTIDE SEQUENCE [LARGE SCALE GENOMIC DNA]</scope>
    <source>
        <strain evidence="2 3">KCTC22721</strain>
    </source>
</reference>
<comment type="caution">
    <text evidence="2">The sequence shown here is derived from an EMBL/GenBank/DDBJ whole genome shotgun (WGS) entry which is preliminary data.</text>
</comment>
<gene>
    <name evidence="2" type="ORF">DHW03_06575</name>
</gene>
<name>A0A317EUA9_9SPHI</name>
<accession>A0A317EUA9</accession>
<feature type="domain" description="CSD" evidence="1">
    <location>
        <begin position="1"/>
        <end position="62"/>
    </location>
</feature>
<dbReference type="GO" id="GO:0003676">
    <property type="term" value="F:nucleic acid binding"/>
    <property type="evidence" value="ECO:0007669"/>
    <property type="project" value="InterPro"/>
</dbReference>
<dbReference type="Pfam" id="PF00313">
    <property type="entry name" value="CSD"/>
    <property type="match status" value="1"/>
</dbReference>
<dbReference type="SUPFAM" id="SSF50249">
    <property type="entry name" value="Nucleic acid-binding proteins"/>
    <property type="match status" value="1"/>
</dbReference>
<dbReference type="InterPro" id="IPR002059">
    <property type="entry name" value="CSP_DNA-bd"/>
</dbReference>
<dbReference type="Gene3D" id="2.40.50.140">
    <property type="entry name" value="Nucleic acid-binding proteins"/>
    <property type="match status" value="1"/>
</dbReference>
<protein>
    <recommendedName>
        <fullName evidence="1">CSD domain-containing protein</fullName>
    </recommendedName>
</protein>
<organism evidence="2 3">
    <name type="scientific">Pedobacter yonginense</name>
    <dbReference type="NCBI Taxonomy" id="651869"/>
    <lineage>
        <taxon>Bacteria</taxon>
        <taxon>Pseudomonadati</taxon>
        <taxon>Bacteroidota</taxon>
        <taxon>Sphingobacteriia</taxon>
        <taxon>Sphingobacteriales</taxon>
        <taxon>Sphingobacteriaceae</taxon>
        <taxon>Pedobacter</taxon>
    </lineage>
</organism>
<keyword evidence="3" id="KW-1185">Reference proteome</keyword>
<sequence>MEGVITAYNKQRGFGLISQFMVEQSIYFDIVECKVKGLYIGSSVLFDVAITKRGRVAKNITAAPKVRVRRRKKQISQVSL</sequence>
<dbReference type="EMBL" id="QGNZ01000001">
    <property type="protein sequence ID" value="PWS29473.1"/>
    <property type="molecule type" value="Genomic_DNA"/>
</dbReference>
<evidence type="ECO:0000259" key="1">
    <source>
        <dbReference type="Pfam" id="PF00313"/>
    </source>
</evidence>